<name>A0ABV6CDJ9_9GAMM</name>
<dbReference type="RefSeq" id="WP_385876426.1">
    <property type="nucleotide sequence ID" value="NZ_JBHLXE010000044.1"/>
</dbReference>
<evidence type="ECO:0000313" key="10">
    <source>
        <dbReference type="EMBL" id="MFC0179323.1"/>
    </source>
</evidence>
<dbReference type="InterPro" id="IPR024083">
    <property type="entry name" value="Fumarase/histidase_N"/>
</dbReference>
<keyword evidence="4 6" id="KW-0456">Lyase</keyword>
<feature type="modified residue" description="2,3-didehydroalanine (Ser)" evidence="6">
    <location>
        <position position="147"/>
    </location>
</feature>
<comment type="catalytic activity">
    <reaction evidence="5 6 8">
        <text>L-histidine = trans-urocanate + NH4(+)</text>
        <dbReference type="Rhea" id="RHEA:21232"/>
        <dbReference type="ChEBI" id="CHEBI:17771"/>
        <dbReference type="ChEBI" id="CHEBI:28938"/>
        <dbReference type="ChEBI" id="CHEBI:57595"/>
        <dbReference type="EC" id="4.3.1.3"/>
    </reaction>
</comment>
<keyword evidence="3 6" id="KW-0369">Histidine metabolism</keyword>
<gene>
    <name evidence="6 10" type="primary">hutH</name>
    <name evidence="10" type="ORF">ACFFIT_04305</name>
</gene>
<dbReference type="Pfam" id="PF00221">
    <property type="entry name" value="Lyase_aromatic"/>
    <property type="match status" value="1"/>
</dbReference>
<evidence type="ECO:0000256" key="4">
    <source>
        <dbReference type="ARBA" id="ARBA00023239"/>
    </source>
</evidence>
<evidence type="ECO:0000256" key="1">
    <source>
        <dbReference type="ARBA" id="ARBA00005113"/>
    </source>
</evidence>
<reference evidence="10 11" key="1">
    <citation type="submission" date="2024-09" db="EMBL/GenBank/DDBJ databases">
        <authorList>
            <person name="Sun Q."/>
            <person name="Mori K."/>
        </authorList>
    </citation>
    <scope>NUCLEOTIDE SEQUENCE [LARGE SCALE GENOMIC DNA]</scope>
    <source>
        <strain evidence="10 11">CCM 8545</strain>
    </source>
</reference>
<proteinExistence type="inferred from homology"/>
<dbReference type="EMBL" id="JBHLXE010000044">
    <property type="protein sequence ID" value="MFC0179323.1"/>
    <property type="molecule type" value="Genomic_DNA"/>
</dbReference>
<dbReference type="GO" id="GO:0004397">
    <property type="term" value="F:histidine ammonia-lyase activity"/>
    <property type="evidence" value="ECO:0007669"/>
    <property type="project" value="UniProtKB-EC"/>
</dbReference>
<comment type="PTM">
    <text evidence="6">Contains an active site 4-methylidene-imidazol-5-one (MIO), which is formed autocatalytically by cyclization and dehydration of residues Ala-Ser-Gly.</text>
</comment>
<sequence>MNTVFNLELVPGQLTLAQCRSIFKNPTKIHLSEKFNAPIERAVACVNEIVSKEKTTYGINTGFGLLAQTRIANKDLSKLQQSLVLSHSTGVGEALEDDVVRLIMVLKINSLARGFSGISRQVIDALIALVNHQVYPMIPAKGSVGASGDLAPLAHMSALLLGEGSARYNGQWLNAQDALKIAGLETLSLGPKEGLALLNGTQVSTAYALKGLFLTEELYATACVCGSLSVEASMGSRTPFDARIHEVRGQKGQIDAAFVYRYLLDEASEISLEHSECDKVQDPYSLRCQPQVMGACLDQIRFAANILHIEANAVSDNPLVFAEQEDILSGGNFHAEPIAMVADNLALVIAEIANLSERRVALLMDKHLSQLPSFLVNDGGVNSGFMIAQVTSAALASENKALSHPHSVDTIPTSANQEDHVSMAPAAGRRLWEMAENTRYLLGIEWLASCQGIDFRNNKKTSSRLEKARNKLRESVRFYDKDRFFAPDIEKASTLIKQNIFWELMPANILPSQE</sequence>
<dbReference type="InterPro" id="IPR008948">
    <property type="entry name" value="L-Aspartase-like"/>
</dbReference>
<evidence type="ECO:0000256" key="6">
    <source>
        <dbReference type="HAMAP-Rule" id="MF_00229"/>
    </source>
</evidence>
<dbReference type="InterPro" id="IPR022313">
    <property type="entry name" value="Phe/His_NH3-lyase_AS"/>
</dbReference>
<dbReference type="Gene3D" id="1.20.200.10">
    <property type="entry name" value="Fumarase/aspartase (Central domain)"/>
    <property type="match status" value="1"/>
</dbReference>
<dbReference type="HAMAP" id="MF_00229">
    <property type="entry name" value="His_ammonia_lyase"/>
    <property type="match status" value="1"/>
</dbReference>
<evidence type="ECO:0000256" key="7">
    <source>
        <dbReference type="RuleBase" id="RU003954"/>
    </source>
</evidence>
<dbReference type="NCBIfam" id="TIGR01225">
    <property type="entry name" value="hutH"/>
    <property type="match status" value="1"/>
</dbReference>
<comment type="pathway">
    <text evidence="1 6 8">Amino-acid degradation; L-histidine degradation into L-glutamate; N-formimidoyl-L-glutamate from L-histidine: step 1/3.</text>
</comment>
<comment type="similarity">
    <text evidence="6 7">Belongs to the PAL/histidase family.</text>
</comment>
<dbReference type="EC" id="4.3.1.3" evidence="2 6"/>
<accession>A0ABV6CDJ9</accession>
<feature type="cross-link" description="5-imidazolinone (Ala-Gly)" evidence="6">
    <location>
        <begin position="146"/>
        <end position="148"/>
    </location>
</feature>
<comment type="subcellular location">
    <subcellularLocation>
        <location evidence="6 9">Cytoplasm</location>
    </subcellularLocation>
</comment>
<evidence type="ECO:0000256" key="2">
    <source>
        <dbReference type="ARBA" id="ARBA00012994"/>
    </source>
</evidence>
<dbReference type="InterPro" id="IPR005921">
    <property type="entry name" value="HutH"/>
</dbReference>
<dbReference type="PROSITE" id="PS00488">
    <property type="entry name" value="PAL_HISTIDASE"/>
    <property type="match status" value="1"/>
</dbReference>
<comment type="caution">
    <text evidence="10">The sequence shown here is derived from an EMBL/GenBank/DDBJ whole genome shotgun (WGS) entry which is preliminary data.</text>
</comment>
<evidence type="ECO:0000256" key="5">
    <source>
        <dbReference type="ARBA" id="ARBA00049269"/>
    </source>
</evidence>
<dbReference type="NCBIfam" id="NF006871">
    <property type="entry name" value="PRK09367.1"/>
    <property type="match status" value="1"/>
</dbReference>
<protein>
    <recommendedName>
        <fullName evidence="2 6">Histidine ammonia-lyase</fullName>
        <shortName evidence="6">Histidase</shortName>
        <ecNumber evidence="2 6">4.3.1.3</ecNumber>
    </recommendedName>
</protein>
<dbReference type="Proteomes" id="UP001589758">
    <property type="component" value="Unassembled WGS sequence"/>
</dbReference>
<dbReference type="PANTHER" id="PTHR10362">
    <property type="entry name" value="HISTIDINE AMMONIA-LYASE"/>
    <property type="match status" value="1"/>
</dbReference>
<evidence type="ECO:0000256" key="9">
    <source>
        <dbReference type="RuleBase" id="RU004480"/>
    </source>
</evidence>
<dbReference type="InterPro" id="IPR001106">
    <property type="entry name" value="Aromatic_Lyase"/>
</dbReference>
<keyword evidence="6" id="KW-0963">Cytoplasm</keyword>
<organism evidence="10 11">
    <name type="scientific">Thorsellia kenyensis</name>
    <dbReference type="NCBI Taxonomy" id="1549888"/>
    <lineage>
        <taxon>Bacteria</taxon>
        <taxon>Pseudomonadati</taxon>
        <taxon>Pseudomonadota</taxon>
        <taxon>Gammaproteobacteria</taxon>
        <taxon>Enterobacterales</taxon>
        <taxon>Thorselliaceae</taxon>
        <taxon>Thorsellia</taxon>
    </lineage>
</organism>
<keyword evidence="11" id="KW-1185">Reference proteome</keyword>
<dbReference type="CDD" id="cd00332">
    <property type="entry name" value="PAL-HAL"/>
    <property type="match status" value="1"/>
</dbReference>
<dbReference type="SUPFAM" id="SSF48557">
    <property type="entry name" value="L-aspartase-like"/>
    <property type="match status" value="1"/>
</dbReference>
<evidence type="ECO:0000256" key="8">
    <source>
        <dbReference type="RuleBase" id="RU004479"/>
    </source>
</evidence>
<evidence type="ECO:0000313" key="11">
    <source>
        <dbReference type="Proteomes" id="UP001589758"/>
    </source>
</evidence>
<dbReference type="Gene3D" id="1.10.275.10">
    <property type="entry name" value="Fumarase/aspartase (N-terminal domain)"/>
    <property type="match status" value="1"/>
</dbReference>
<evidence type="ECO:0000256" key="3">
    <source>
        <dbReference type="ARBA" id="ARBA00022808"/>
    </source>
</evidence>